<protein>
    <recommendedName>
        <fullName evidence="4">Archaeal flagellin-like protein</fullName>
    </recommendedName>
</protein>
<organism evidence="2 3">
    <name type="scientific">Halovivax cerinus</name>
    <dbReference type="NCBI Taxonomy" id="1487865"/>
    <lineage>
        <taxon>Archaea</taxon>
        <taxon>Methanobacteriati</taxon>
        <taxon>Methanobacteriota</taxon>
        <taxon>Stenosarchaea group</taxon>
        <taxon>Halobacteria</taxon>
        <taxon>Halobacteriales</taxon>
        <taxon>Natrialbaceae</taxon>
        <taxon>Halovivax</taxon>
    </lineage>
</organism>
<name>A0ABD5NSG6_9EURY</name>
<keyword evidence="1" id="KW-0472">Membrane</keyword>
<dbReference type="RefSeq" id="WP_256531475.1">
    <property type="nucleotide sequence ID" value="NZ_CP101824.1"/>
</dbReference>
<accession>A0ABD5NSG6</accession>
<evidence type="ECO:0008006" key="4">
    <source>
        <dbReference type="Google" id="ProtNLM"/>
    </source>
</evidence>
<dbReference type="Proteomes" id="UP001595846">
    <property type="component" value="Unassembled WGS sequence"/>
</dbReference>
<keyword evidence="1" id="KW-1133">Transmembrane helix</keyword>
<dbReference type="GeneID" id="73904217"/>
<feature type="transmembrane region" description="Helical" evidence="1">
    <location>
        <begin position="6"/>
        <end position="26"/>
    </location>
</feature>
<comment type="caution">
    <text evidence="2">The sequence shown here is derived from an EMBL/GenBank/DDBJ whole genome shotgun (WGS) entry which is preliminary data.</text>
</comment>
<evidence type="ECO:0000313" key="3">
    <source>
        <dbReference type="Proteomes" id="UP001595846"/>
    </source>
</evidence>
<proteinExistence type="predicted"/>
<dbReference type="EMBL" id="JBHSAQ010000014">
    <property type="protein sequence ID" value="MFC3960013.1"/>
    <property type="molecule type" value="Genomic_DNA"/>
</dbReference>
<evidence type="ECO:0000313" key="2">
    <source>
        <dbReference type="EMBL" id="MFC3960013.1"/>
    </source>
</evidence>
<reference evidence="2 3" key="1">
    <citation type="journal article" date="2019" name="Int. J. Syst. Evol. Microbiol.">
        <title>The Global Catalogue of Microorganisms (GCM) 10K type strain sequencing project: providing services to taxonomists for standard genome sequencing and annotation.</title>
        <authorList>
            <consortium name="The Broad Institute Genomics Platform"/>
            <consortium name="The Broad Institute Genome Sequencing Center for Infectious Disease"/>
            <person name="Wu L."/>
            <person name="Ma J."/>
        </authorList>
    </citation>
    <scope>NUCLEOTIDE SEQUENCE [LARGE SCALE GENOMIC DNA]</scope>
    <source>
        <strain evidence="2 3">IBRC-M 10256</strain>
    </source>
</reference>
<gene>
    <name evidence="2" type="ORF">ACFOUR_16765</name>
</gene>
<evidence type="ECO:0000256" key="1">
    <source>
        <dbReference type="SAM" id="Phobius"/>
    </source>
</evidence>
<keyword evidence="3" id="KW-1185">Reference proteome</keyword>
<sequence length="133" mass="14271">MNRRTLLTGAGGLSAFGLVGFFIYNFTLSMPVLLIGENETDTATGLVVTATRIENGQEVFDDPIAVPVDATTQIGRIPNVDAQVVVKRVELAGDEPDESAVIEEQTTLVGEDTKQLTITITDDGLDLALSYRE</sequence>
<keyword evidence="1" id="KW-0812">Transmembrane</keyword>
<dbReference type="AlphaFoldDB" id="A0ABD5NSG6"/>